<evidence type="ECO:0000256" key="2">
    <source>
        <dbReference type="ARBA" id="ARBA00004922"/>
    </source>
</evidence>
<evidence type="ECO:0000256" key="5">
    <source>
        <dbReference type="ARBA" id="ARBA00022692"/>
    </source>
</evidence>
<keyword evidence="3" id="KW-0328">Glycosyltransferase</keyword>
<evidence type="ECO:0000256" key="4">
    <source>
        <dbReference type="ARBA" id="ARBA00022679"/>
    </source>
</evidence>
<evidence type="ECO:0000313" key="11">
    <source>
        <dbReference type="WBParaSite" id="MCU_011073-RA"/>
    </source>
</evidence>
<comment type="similarity">
    <text evidence="10">Belongs to the glycosyltransferase 14 family.</text>
</comment>
<keyword evidence="5" id="KW-0812">Transmembrane</keyword>
<evidence type="ECO:0000256" key="8">
    <source>
        <dbReference type="ARBA" id="ARBA00023136"/>
    </source>
</evidence>
<evidence type="ECO:0000256" key="3">
    <source>
        <dbReference type="ARBA" id="ARBA00022676"/>
    </source>
</evidence>
<dbReference type="GO" id="GO:0016020">
    <property type="term" value="C:membrane"/>
    <property type="evidence" value="ECO:0007669"/>
    <property type="project" value="UniProtKB-SubCell"/>
</dbReference>
<evidence type="ECO:0000256" key="9">
    <source>
        <dbReference type="ARBA" id="ARBA00023180"/>
    </source>
</evidence>
<reference evidence="11" key="1">
    <citation type="submission" date="2019-11" db="UniProtKB">
        <authorList>
            <consortium name="WormBaseParasite"/>
        </authorList>
    </citation>
    <scope>IDENTIFICATION</scope>
</reference>
<comment type="subcellular location">
    <subcellularLocation>
        <location evidence="1">Membrane</location>
        <topology evidence="1">Single-pass type II membrane protein</topology>
    </subcellularLocation>
</comment>
<dbReference type="InterPro" id="IPR003406">
    <property type="entry name" value="Glyco_trans_14"/>
</dbReference>
<keyword evidence="4" id="KW-0808">Transferase</keyword>
<protein>
    <submittedName>
        <fullName evidence="11">ORF2</fullName>
    </submittedName>
</protein>
<name>A0A5K3FRZ2_MESCO</name>
<comment type="pathway">
    <text evidence="2">Protein modification; protein glycosylation.</text>
</comment>
<accession>A0A5K3FRZ2</accession>
<dbReference type="AlphaFoldDB" id="A0A5K3FRZ2"/>
<dbReference type="Pfam" id="PF02485">
    <property type="entry name" value="Branch"/>
    <property type="match status" value="1"/>
</dbReference>
<keyword evidence="7" id="KW-1133">Transmembrane helix</keyword>
<dbReference type="PANTHER" id="PTHR19297">
    <property type="entry name" value="GLYCOSYLTRANSFERASE 14 FAMILY MEMBER"/>
    <property type="match status" value="1"/>
</dbReference>
<evidence type="ECO:0000256" key="1">
    <source>
        <dbReference type="ARBA" id="ARBA00004606"/>
    </source>
</evidence>
<evidence type="ECO:0000256" key="6">
    <source>
        <dbReference type="ARBA" id="ARBA00022968"/>
    </source>
</evidence>
<sequence>LRGVATCFGSNVELVPYEERVAVHWRDESVLVTQITCAKQALRSHATWKYLLNLVGQDFPLRTNMELVAALKALNGSNLVESVELGRFAWWKNKKTLPLVATWYKGSVYGAFRREFLHEAVMGTAVGPIRDLMLKPRNIMHPDEFYFPTLAYNSKLRLPGACVNSPSPESEVGYNYLAKFVIWGGYSMTCTTKYVRGVCILGTDHVALLQNVPHISANKFHADYQPEAYDEMEQWYFRRVAAEIKSGSYNRSSFDPTMYSNLSCSQNHV</sequence>
<evidence type="ECO:0000256" key="10">
    <source>
        <dbReference type="ARBA" id="ARBA00038150"/>
    </source>
</evidence>
<organism evidence="11">
    <name type="scientific">Mesocestoides corti</name>
    <name type="common">Flatworm</name>
    <dbReference type="NCBI Taxonomy" id="53468"/>
    <lineage>
        <taxon>Eukaryota</taxon>
        <taxon>Metazoa</taxon>
        <taxon>Spiralia</taxon>
        <taxon>Lophotrochozoa</taxon>
        <taxon>Platyhelminthes</taxon>
        <taxon>Cestoda</taxon>
        <taxon>Eucestoda</taxon>
        <taxon>Cyclophyllidea</taxon>
        <taxon>Mesocestoididae</taxon>
        <taxon>Mesocestoides</taxon>
    </lineage>
</organism>
<evidence type="ECO:0000256" key="7">
    <source>
        <dbReference type="ARBA" id="ARBA00022989"/>
    </source>
</evidence>
<keyword evidence="8" id="KW-0472">Membrane</keyword>
<dbReference type="GO" id="GO:0008375">
    <property type="term" value="F:acetylglucosaminyltransferase activity"/>
    <property type="evidence" value="ECO:0007669"/>
    <property type="project" value="TreeGrafter"/>
</dbReference>
<keyword evidence="6" id="KW-0735">Signal-anchor</keyword>
<proteinExistence type="inferred from homology"/>
<dbReference type="WBParaSite" id="MCU_011073-RA">
    <property type="protein sequence ID" value="MCU_011073-RA"/>
    <property type="gene ID" value="MCU_011073"/>
</dbReference>
<keyword evidence="9" id="KW-0325">Glycoprotein</keyword>
<dbReference type="PANTHER" id="PTHR19297:SF191">
    <property type="entry name" value="PROTEIN XYLOSYLTRANSFERASE"/>
    <property type="match status" value="1"/>
</dbReference>